<keyword evidence="12 14" id="KW-1015">Disulfide bond</keyword>
<dbReference type="InterPro" id="IPR055356">
    <property type="entry name" value="ZP-N"/>
</dbReference>
<keyword evidence="5 14" id="KW-0964">Secreted</keyword>
<dbReference type="GO" id="GO:0032190">
    <property type="term" value="F:acrosin binding"/>
    <property type="evidence" value="ECO:0007669"/>
    <property type="project" value="TreeGrafter"/>
</dbReference>
<reference evidence="17" key="2">
    <citation type="journal article" date="2013" name="Nat. Genet.">
        <title>The genome of the platyfish, Xiphophorus maculatus, provides insights into evolutionary adaptation and several complex traits.</title>
        <authorList>
            <person name="Schartl M."/>
            <person name="Walter R.B."/>
            <person name="Shen Y."/>
            <person name="Garcia T."/>
            <person name="Catchen J."/>
            <person name="Amores A."/>
            <person name="Braasch I."/>
            <person name="Chalopin D."/>
            <person name="Volff J.N."/>
            <person name="Lesch K.P."/>
            <person name="Bisazza A."/>
            <person name="Minx P."/>
            <person name="Hillier L."/>
            <person name="Wilson R.K."/>
            <person name="Fuerstenberg S."/>
            <person name="Boore J."/>
            <person name="Searle S."/>
            <person name="Postlethwait J.H."/>
            <person name="Warren W.C."/>
        </authorList>
    </citation>
    <scope>NUCLEOTIDE SEQUENCE [LARGE SCALE GENOMIC DNA]</scope>
    <source>
        <strain evidence="17">JP 163 A</strain>
    </source>
</reference>
<evidence type="ECO:0000256" key="11">
    <source>
        <dbReference type="ARBA" id="ARBA00023136"/>
    </source>
</evidence>
<evidence type="ECO:0000313" key="17">
    <source>
        <dbReference type="Proteomes" id="UP000002852"/>
    </source>
</evidence>
<dbReference type="Proteomes" id="UP000002852">
    <property type="component" value="Unassembled WGS sequence"/>
</dbReference>
<dbReference type="FunFam" id="2.60.40.3210:FF:000001">
    <property type="entry name" value="Zona pellucida sperm-binding protein 3"/>
    <property type="match status" value="1"/>
</dbReference>
<comment type="similarity">
    <text evidence="2 14">Belongs to the ZP domain family. ZPC subfamily.</text>
</comment>
<evidence type="ECO:0000256" key="10">
    <source>
        <dbReference type="ARBA" id="ARBA00022989"/>
    </source>
</evidence>
<dbReference type="Gene3D" id="2.60.40.3210">
    <property type="entry name" value="Zona pellucida, ZP-N domain"/>
    <property type="match status" value="1"/>
</dbReference>
<name>A0A3B5QWE5_XIPMA</name>
<dbReference type="GO" id="GO:2000344">
    <property type="term" value="P:positive regulation of acrosome reaction"/>
    <property type="evidence" value="ECO:0007669"/>
    <property type="project" value="UniProtKB-UniRule"/>
</dbReference>
<feature type="transmembrane region" description="Helical" evidence="14">
    <location>
        <begin position="357"/>
        <end position="376"/>
    </location>
</feature>
<keyword evidence="9 14" id="KW-0732">Signal</keyword>
<sequence length="377" mass="42495">MGFAVLSVVWLLIISLVFRVSDAIRTLKEGPMIDAEGREYKSVSLDDFSRPNPDSKTTVRVECTEVSMIISIQAGFYNNGRQVSPQELFLGDAKYWKDKQCQAVNAGDGEYVIEADLQDCGSKLMVTGNNLIYSNNLMLSPAVGSLGVTRATEAVVPVSCHYKRYSSFSLRWKTGIIYLFIYFSLNGFLLTGTGNDCFLCLHADDWSGEKYSNTVYLVGIPCCDPRHLEVSYTGLEQRKLFINFCVVTLTADFTSVPRYCFIENHGCFVDARDGGVNSIFKPRSTTSKLQFQFDAFLFQDDLRNIVFVTCEVKVCNYINSSWKNVDGPDVCQCCKGICSTWTSKGKSYLELVYQQQLMSQYFIALHIFVLQMIFVIL</sequence>
<evidence type="ECO:0000256" key="13">
    <source>
        <dbReference type="ARBA" id="ARBA00023180"/>
    </source>
</evidence>
<dbReference type="GeneTree" id="ENSGT01030000234567"/>
<dbReference type="Pfam" id="PF00100">
    <property type="entry name" value="Zona_pellucida"/>
    <property type="match status" value="1"/>
</dbReference>
<dbReference type="PROSITE" id="PS51034">
    <property type="entry name" value="ZP_2"/>
    <property type="match status" value="1"/>
</dbReference>
<comment type="domain">
    <text evidence="14">The ZP domain is involved in the polymerization of the ZP proteins to form the zona pellucida.</text>
</comment>
<evidence type="ECO:0000256" key="8">
    <source>
        <dbReference type="ARBA" id="ARBA00022692"/>
    </source>
</evidence>
<keyword evidence="6 14" id="KW-0272">Extracellular matrix</keyword>
<evidence type="ECO:0000256" key="5">
    <source>
        <dbReference type="ARBA" id="ARBA00022525"/>
    </source>
</evidence>
<dbReference type="PANTHER" id="PTHR11576:SF2">
    <property type="entry name" value="ZONA PELLUCIDA SPERM-BINDING PROTEIN 3"/>
    <property type="match status" value="1"/>
</dbReference>
<dbReference type="GO" id="GO:0035804">
    <property type="term" value="F:structural constituent of egg coat"/>
    <property type="evidence" value="ECO:0007669"/>
    <property type="project" value="UniProtKB-UniRule"/>
</dbReference>
<feature type="signal peptide" evidence="14">
    <location>
        <begin position="1"/>
        <end position="23"/>
    </location>
</feature>
<keyword evidence="8 14" id="KW-0812">Transmembrane</keyword>
<comment type="subcellular location">
    <subcellularLocation>
        <location evidence="1">Secreted</location>
        <location evidence="1">Extracellular space</location>
        <location evidence="1">Extracellular matrix</location>
    </subcellularLocation>
    <subcellularLocation>
        <location evidence="14">Zona pellucida</location>
    </subcellularLocation>
    <subcellularLocation>
        <location evidence="14">Cell membrane</location>
        <topology evidence="14">Single-pass type I membrane protein</topology>
    </subcellularLocation>
</comment>
<dbReference type="OMA" id="TEVSMIV"/>
<dbReference type="PANTHER" id="PTHR11576">
    <property type="entry name" value="ZONA PELLUCIDA SPERM-BINDING PROTEIN 3"/>
    <property type="match status" value="1"/>
</dbReference>
<dbReference type="AlphaFoldDB" id="A0A3B5QWE5"/>
<evidence type="ECO:0000256" key="9">
    <source>
        <dbReference type="ARBA" id="ARBA00022729"/>
    </source>
</evidence>
<dbReference type="InterPro" id="IPR042235">
    <property type="entry name" value="ZP-C_dom"/>
</dbReference>
<feature type="chain" id="PRO_5025706599" description="Zona pellucida sperm-binding protein 3" evidence="14">
    <location>
        <begin position="24"/>
        <end position="377"/>
    </location>
</feature>
<comment type="function">
    <text evidence="14">Component of the zona pellucida, an extracellular matrix surrounding oocytes which mediates sperm binding, induction of the acrosome reaction and prevents post-fertilization polyspermy. The zona pellucida is composed of 3 to 4 glycoproteins, ZP1, ZP2, ZP3, and ZP4. ZP3 is essential for sperm binding and zona matrix formation.</text>
</comment>
<evidence type="ECO:0000256" key="7">
    <source>
        <dbReference type="ARBA" id="ARBA00022685"/>
    </source>
</evidence>
<keyword evidence="17" id="KW-1185">Reference proteome</keyword>
<protein>
    <recommendedName>
        <fullName evidence="3 14">Zona pellucida sperm-binding protein 3</fullName>
    </recommendedName>
</protein>
<dbReference type="PRINTS" id="PR00023">
    <property type="entry name" value="ZPELLUCIDA"/>
</dbReference>
<reference evidence="16" key="3">
    <citation type="submission" date="2025-08" db="UniProtKB">
        <authorList>
            <consortium name="Ensembl"/>
        </authorList>
    </citation>
    <scope>IDENTIFICATION</scope>
    <source>
        <strain evidence="16">JP 163 A</strain>
    </source>
</reference>
<reference evidence="17" key="1">
    <citation type="submission" date="2012-01" db="EMBL/GenBank/DDBJ databases">
        <authorList>
            <person name="Walter R."/>
            <person name="Schartl M."/>
            <person name="Warren W."/>
        </authorList>
    </citation>
    <scope>NUCLEOTIDE SEQUENCE [LARGE SCALE GENOMIC DNA]</scope>
    <source>
        <strain evidence="17">JP 163 A</strain>
    </source>
</reference>
<dbReference type="InterPro" id="IPR055355">
    <property type="entry name" value="ZP-C"/>
</dbReference>
<dbReference type="InterPro" id="IPR048290">
    <property type="entry name" value="ZP_chr"/>
</dbReference>
<dbReference type="InParanoid" id="A0A3B5QWE5"/>
<dbReference type="GO" id="GO:0007339">
    <property type="term" value="P:binding of sperm to zona pellucida"/>
    <property type="evidence" value="ECO:0007669"/>
    <property type="project" value="UniProtKB-UniRule"/>
</dbReference>
<evidence type="ECO:0000256" key="4">
    <source>
        <dbReference type="ARBA" id="ARBA00022475"/>
    </source>
</evidence>
<dbReference type="FunFam" id="2.60.40.4100:FF:000002">
    <property type="entry name" value="Zona pellucida sperm-binding protein 3"/>
    <property type="match status" value="1"/>
</dbReference>
<evidence type="ECO:0000256" key="14">
    <source>
        <dbReference type="RuleBase" id="RU367066"/>
    </source>
</evidence>
<organism evidence="16 17">
    <name type="scientific">Xiphophorus maculatus</name>
    <name type="common">Southern platyfish</name>
    <name type="synonym">Platypoecilus maculatus</name>
    <dbReference type="NCBI Taxonomy" id="8083"/>
    <lineage>
        <taxon>Eukaryota</taxon>
        <taxon>Metazoa</taxon>
        <taxon>Chordata</taxon>
        <taxon>Craniata</taxon>
        <taxon>Vertebrata</taxon>
        <taxon>Euteleostomi</taxon>
        <taxon>Actinopterygii</taxon>
        <taxon>Neopterygii</taxon>
        <taxon>Teleostei</taxon>
        <taxon>Neoteleostei</taxon>
        <taxon>Acanthomorphata</taxon>
        <taxon>Ovalentaria</taxon>
        <taxon>Atherinomorphae</taxon>
        <taxon>Cyprinodontiformes</taxon>
        <taxon>Poeciliidae</taxon>
        <taxon>Poeciliinae</taxon>
        <taxon>Xiphophorus</taxon>
    </lineage>
</organism>
<comment type="PTM">
    <text evidence="14">Proteolytically cleaved before the transmembrane segment to yield the secreted ectodomain incorporated in the zona pellucida.</text>
</comment>
<dbReference type="GO" id="GO:0005886">
    <property type="term" value="C:plasma membrane"/>
    <property type="evidence" value="ECO:0007669"/>
    <property type="project" value="UniProtKB-SubCell"/>
</dbReference>
<reference evidence="16" key="4">
    <citation type="submission" date="2025-09" db="UniProtKB">
        <authorList>
            <consortium name="Ensembl"/>
        </authorList>
    </citation>
    <scope>IDENTIFICATION</scope>
    <source>
        <strain evidence="16">JP 163 A</strain>
    </source>
</reference>
<evidence type="ECO:0000256" key="3">
    <source>
        <dbReference type="ARBA" id="ARBA00017980"/>
    </source>
</evidence>
<dbReference type="Pfam" id="PF23344">
    <property type="entry name" value="ZP-N"/>
    <property type="match status" value="1"/>
</dbReference>
<keyword evidence="11 14" id="KW-0472">Membrane</keyword>
<keyword evidence="10 14" id="KW-1133">Transmembrane helix</keyword>
<dbReference type="GO" id="GO:0035805">
    <property type="term" value="C:egg coat"/>
    <property type="evidence" value="ECO:0007669"/>
    <property type="project" value="UniProtKB-SubCell"/>
</dbReference>
<keyword evidence="7 14" id="KW-0165">Cleavage on pair of basic residues</keyword>
<evidence type="ECO:0000256" key="6">
    <source>
        <dbReference type="ARBA" id="ARBA00022530"/>
    </source>
</evidence>
<accession>A0A3B5QWE5</accession>
<keyword evidence="4 14" id="KW-1003">Cell membrane</keyword>
<keyword evidence="13" id="KW-0325">Glycoprotein</keyword>
<evidence type="ECO:0000259" key="15">
    <source>
        <dbReference type="PROSITE" id="PS51034"/>
    </source>
</evidence>
<evidence type="ECO:0000256" key="12">
    <source>
        <dbReference type="ARBA" id="ARBA00023157"/>
    </source>
</evidence>
<evidence type="ECO:0000256" key="2">
    <source>
        <dbReference type="ARBA" id="ARBA00006735"/>
    </source>
</evidence>
<feature type="domain" description="ZP" evidence="15">
    <location>
        <begin position="62"/>
        <end position="341"/>
    </location>
</feature>
<dbReference type="Gene3D" id="2.60.40.4100">
    <property type="entry name" value="Zona pellucida, ZP-C domain"/>
    <property type="match status" value="1"/>
</dbReference>
<evidence type="ECO:0000313" key="16">
    <source>
        <dbReference type="Ensembl" id="ENSXMAP00000034655.1"/>
    </source>
</evidence>
<dbReference type="GO" id="GO:0035803">
    <property type="term" value="P:egg coat formation"/>
    <property type="evidence" value="ECO:0007669"/>
    <property type="project" value="UniProtKB-UniRule"/>
</dbReference>
<dbReference type="STRING" id="8083.ENSXMAP00000034655"/>
<dbReference type="Ensembl" id="ENSXMAT00000038093.1">
    <property type="protein sequence ID" value="ENSXMAP00000034655.1"/>
    <property type="gene ID" value="ENSXMAG00000003175.2"/>
</dbReference>
<dbReference type="SMART" id="SM00241">
    <property type="entry name" value="ZP"/>
    <property type="match status" value="1"/>
</dbReference>
<proteinExistence type="inferred from homology"/>
<dbReference type="InterPro" id="IPR001507">
    <property type="entry name" value="ZP_dom"/>
</dbReference>
<evidence type="ECO:0000256" key="1">
    <source>
        <dbReference type="ARBA" id="ARBA00004498"/>
    </source>
</evidence>